<comment type="caution">
    <text evidence="4">The sequence shown here is derived from an EMBL/GenBank/DDBJ whole genome shotgun (WGS) entry which is preliminary data.</text>
</comment>
<gene>
    <name evidence="4" type="ORF">OSCT_0041</name>
</gene>
<dbReference type="SMART" id="SM00382">
    <property type="entry name" value="AAA"/>
    <property type="match status" value="1"/>
</dbReference>
<name>E1I9P0_9CHLR</name>
<evidence type="ECO:0000256" key="1">
    <source>
        <dbReference type="ARBA" id="ARBA00022741"/>
    </source>
</evidence>
<evidence type="ECO:0000313" key="4">
    <source>
        <dbReference type="EMBL" id="EFO82118.1"/>
    </source>
</evidence>
<dbReference type="InterPro" id="IPR027417">
    <property type="entry name" value="P-loop_NTPase"/>
</dbReference>
<accession>E1I9P0</accession>
<dbReference type="SUPFAM" id="SSF52540">
    <property type="entry name" value="P-loop containing nucleoside triphosphate hydrolases"/>
    <property type="match status" value="1"/>
</dbReference>
<dbReference type="PANTHER" id="PTHR43038:SF3">
    <property type="entry name" value="ABC TRANSPORTER G FAMILY MEMBER 20 ISOFORM X1"/>
    <property type="match status" value="1"/>
</dbReference>
<evidence type="ECO:0000259" key="3">
    <source>
        <dbReference type="PROSITE" id="PS50893"/>
    </source>
</evidence>
<dbReference type="InterPro" id="IPR017871">
    <property type="entry name" value="ABC_transporter-like_CS"/>
</dbReference>
<dbReference type="EMBL" id="ADVR01000001">
    <property type="protein sequence ID" value="EFO82118.1"/>
    <property type="molecule type" value="Genomic_DNA"/>
</dbReference>
<dbReference type="PROSITE" id="PS00211">
    <property type="entry name" value="ABC_TRANSPORTER_1"/>
    <property type="match status" value="1"/>
</dbReference>
<dbReference type="PROSITE" id="PS50893">
    <property type="entry name" value="ABC_TRANSPORTER_2"/>
    <property type="match status" value="1"/>
</dbReference>
<sequence length="304" mass="33250">MEDLTRRFGDFVAVDHVTLKVEPGEVFGFLGPNGSGKTTTIRMLCGLITPTSGHGRVLGFDIGRESEAIKARIGYMSQKFSLYPDLTVRENLQFYADVYEVPRRERAARMAELIAMAGLTGRERELTANLSGGWKQRLALACAIVHRPRMLFLDEPTGGVDPEARRDFWELIYALAQEGVTVFVTTHYMDEAEHCHRIGLMYGGKLVALDTPIALKHGTINGQVLEIEGSPQNSARDLVAVQPGVRELAAHGARLHAIVDDAALRGPQIAEALRAAGIEDVHTEHIDPSLEDVFVTLVAQQAGG</sequence>
<feature type="domain" description="ABC transporter" evidence="3">
    <location>
        <begin position="1"/>
        <end position="228"/>
    </location>
</feature>
<dbReference type="InterPro" id="IPR003439">
    <property type="entry name" value="ABC_transporter-like_ATP-bd"/>
</dbReference>
<evidence type="ECO:0000313" key="5">
    <source>
        <dbReference type="Proteomes" id="UP000054010"/>
    </source>
</evidence>
<evidence type="ECO:0000256" key="2">
    <source>
        <dbReference type="ARBA" id="ARBA00022840"/>
    </source>
</evidence>
<organism evidence="4 5">
    <name type="scientific">Oscillochloris trichoides DG-6</name>
    <dbReference type="NCBI Taxonomy" id="765420"/>
    <lineage>
        <taxon>Bacteria</taxon>
        <taxon>Bacillati</taxon>
        <taxon>Chloroflexota</taxon>
        <taxon>Chloroflexia</taxon>
        <taxon>Chloroflexales</taxon>
        <taxon>Chloroflexineae</taxon>
        <taxon>Oscillochloridaceae</taxon>
        <taxon>Oscillochloris</taxon>
    </lineage>
</organism>
<keyword evidence="1" id="KW-0547">Nucleotide-binding</keyword>
<proteinExistence type="predicted"/>
<dbReference type="eggNOG" id="COG1131">
    <property type="taxonomic scope" value="Bacteria"/>
</dbReference>
<keyword evidence="5" id="KW-1185">Reference proteome</keyword>
<dbReference type="PANTHER" id="PTHR43038">
    <property type="entry name" value="ATP-BINDING CASSETTE, SUB-FAMILY H, MEMBER 1"/>
    <property type="match status" value="1"/>
</dbReference>
<dbReference type="Gene3D" id="3.40.50.300">
    <property type="entry name" value="P-loop containing nucleotide triphosphate hydrolases"/>
    <property type="match status" value="1"/>
</dbReference>
<protein>
    <submittedName>
        <fullName evidence="4">ABC transporter related protein</fullName>
    </submittedName>
</protein>
<dbReference type="STRING" id="765420.OSCT_0041"/>
<dbReference type="Proteomes" id="UP000054010">
    <property type="component" value="Unassembled WGS sequence"/>
</dbReference>
<dbReference type="Pfam" id="PF00005">
    <property type="entry name" value="ABC_tran"/>
    <property type="match status" value="1"/>
</dbReference>
<dbReference type="GO" id="GO:0016887">
    <property type="term" value="F:ATP hydrolysis activity"/>
    <property type="evidence" value="ECO:0007669"/>
    <property type="project" value="InterPro"/>
</dbReference>
<dbReference type="GO" id="GO:0005524">
    <property type="term" value="F:ATP binding"/>
    <property type="evidence" value="ECO:0007669"/>
    <property type="project" value="UniProtKB-KW"/>
</dbReference>
<dbReference type="CDD" id="cd03230">
    <property type="entry name" value="ABC_DR_subfamily_A"/>
    <property type="match status" value="1"/>
</dbReference>
<reference evidence="4 5" key="1">
    <citation type="journal article" date="2011" name="J. Bacteriol.">
        <title>Draft genome sequence of the anoxygenic filamentous phototrophic bacterium Oscillochloris trichoides subsp. DG-6.</title>
        <authorList>
            <person name="Kuznetsov B.B."/>
            <person name="Ivanovsky R.N."/>
            <person name="Keppen O.I."/>
            <person name="Sukhacheva M.V."/>
            <person name="Bumazhkin B.K."/>
            <person name="Patutina E.O."/>
            <person name="Beletsky A.V."/>
            <person name="Mardanov A.V."/>
            <person name="Baslerov R.V."/>
            <person name="Panteleeva A.N."/>
            <person name="Kolganova T.V."/>
            <person name="Ravin N.V."/>
            <person name="Skryabin K.G."/>
        </authorList>
    </citation>
    <scope>NUCLEOTIDE SEQUENCE [LARGE SCALE GENOMIC DNA]</scope>
    <source>
        <strain evidence="4 5">DG-6</strain>
    </source>
</reference>
<dbReference type="AlphaFoldDB" id="E1I9P0"/>
<dbReference type="InterPro" id="IPR003593">
    <property type="entry name" value="AAA+_ATPase"/>
</dbReference>
<dbReference type="HOGENOM" id="CLU_000604_1_2_0"/>
<keyword evidence="2" id="KW-0067">ATP-binding</keyword>